<dbReference type="SUPFAM" id="SSF69318">
    <property type="entry name" value="Integrin alpha N-terminal domain"/>
    <property type="match status" value="2"/>
</dbReference>
<evidence type="ECO:0000313" key="3">
    <source>
        <dbReference type="EMBL" id="SDZ87985.1"/>
    </source>
</evidence>
<accession>A0A1H3WLI2</accession>
<feature type="domain" description="ASPIC/UnbV" evidence="2">
    <location>
        <begin position="526"/>
        <end position="592"/>
    </location>
</feature>
<dbReference type="InterPro" id="IPR028994">
    <property type="entry name" value="Integrin_alpha_N"/>
</dbReference>
<reference evidence="4" key="1">
    <citation type="submission" date="2016-10" db="EMBL/GenBank/DDBJ databases">
        <authorList>
            <person name="Varghese N."/>
            <person name="Submissions S."/>
        </authorList>
    </citation>
    <scope>NUCLEOTIDE SEQUENCE [LARGE SCALE GENOMIC DNA]</scope>
    <source>
        <strain evidence="4">DSM 22376</strain>
    </source>
</reference>
<evidence type="ECO:0000259" key="2">
    <source>
        <dbReference type="Pfam" id="PF07593"/>
    </source>
</evidence>
<dbReference type="InterPro" id="IPR027039">
    <property type="entry name" value="Crtac1"/>
</dbReference>
<dbReference type="Pfam" id="PF13517">
    <property type="entry name" value="FG-GAP_3"/>
    <property type="match status" value="5"/>
</dbReference>
<protein>
    <submittedName>
        <fullName evidence="3">Repeat domain-containing protein</fullName>
    </submittedName>
</protein>
<dbReference type="InterPro" id="IPR013517">
    <property type="entry name" value="FG-GAP"/>
</dbReference>
<dbReference type="Pfam" id="PF07593">
    <property type="entry name" value="UnbV_ASPIC"/>
    <property type="match status" value="1"/>
</dbReference>
<dbReference type="PANTHER" id="PTHR16026">
    <property type="entry name" value="CARTILAGE ACIDIC PROTEIN 1"/>
    <property type="match status" value="1"/>
</dbReference>
<gene>
    <name evidence="3" type="ORF">SAMN05443667_101135</name>
</gene>
<keyword evidence="4" id="KW-1185">Reference proteome</keyword>
<dbReference type="Proteomes" id="UP000198951">
    <property type="component" value="Unassembled WGS sequence"/>
</dbReference>
<keyword evidence="1" id="KW-0732">Signal</keyword>
<name>A0A1H3WLI2_9FLAO</name>
<sequence>MIMHLKYLKAMNNYFRIALLSVLMVSCSKKDHYLFEKLASDKSNITFNNQLLESKNISILDYLYYYNGGGVALGDINNDGLVDIYFTSNQGKNKLYLNKGKNKFEDISTKAGVEGQSDWTAGTVMADVNGDGYLDIYVCAVVGINGFEGHNELFINNKDNTFTESAAEYGLDLDNYSSSAAFFDYDLDGDLDMYLLNHAVHSEESFGNADVRNKRSYECGDKLFRNDNGKFVDVSEKAGIFGGANGYGLGLAISDFNLDGYPDIYVGNDFHEDDYYYLNNGDGTFTESLKQHFGHTSRFSMGVDVADINHDGFPDILTLDMLPENEKVLKSSLGDDNVQMLKMRTEKLGYHYQYTRNMLQLNNAGNNFTETALLNGLAATDWSWSALFADYDQDGEQDLFVGNGIPKRPNDLDYVKYYSNDQIKTKITTTKLLDKEALNKMPKGNCTNYMFQGAADLHFKNRSKDWIENDSIISNGSGYADIDNDGDLDIITNNLNSVASVYINRTDTASNYLKLKLQFQGKNTFGIGAKVISYAKGKRQFKELQTTRGFQSSSEPMLHFGYGKIKMIDSLVVIWPDKTYQILKNIKANQTIVVKAAKRRKAFNYQKLHPSIVPVFKKVKDNLGIDFTHQENDYVDFIFQKLIPYQRSDRGPATAVGDLNNDGKEDIFFGGSKNKKATVYVQNGNGFSKKTFTAIANDSIYEDASAVIGDFNNDKVNDLFVASGGGENASDLQDRLYLSENKQLVKSNLLELTKNASVVKMFDYDNDGDLDIFVGNNSVNNRFGSIPDSYLLNNTNGIFSIVQNKNFSKIGMVTDAVFSDFNKDGKIDLIVIGEWMKPTFFANTNGKFKDVTATVLPEKSNGLWQAIIPFDIDNDGDLDYIVGNWGMNSKFKASKEFPMKMFYDDFDKNGSYETIVAIEKNGSYYTTLGLDDLAEQFSGMLKKKFKSYKVFAGKTVAEVFSPKMLSDSKRFEVHNLKSGYLKNQNGKFTFVAFSSELQVAPINCFVKSNFDSSKKEAVFAAGNYFGVSPYHSRFDGFPGALIKDAKTIVLGNTLGIDLSQKAVRHLDMITLKGKKYLLVTVNNNKAEVYELPMIKENKQ</sequence>
<proteinExistence type="predicted"/>
<evidence type="ECO:0000256" key="1">
    <source>
        <dbReference type="ARBA" id="ARBA00022729"/>
    </source>
</evidence>
<dbReference type="EMBL" id="FNRD01000001">
    <property type="protein sequence ID" value="SDZ87985.1"/>
    <property type="molecule type" value="Genomic_DNA"/>
</dbReference>
<dbReference type="PANTHER" id="PTHR16026:SF0">
    <property type="entry name" value="CARTILAGE ACIDIC PROTEIN 1"/>
    <property type="match status" value="1"/>
</dbReference>
<organism evidence="3 4">
    <name type="scientific">Flavobacterium gillisiae</name>
    <dbReference type="NCBI Taxonomy" id="150146"/>
    <lineage>
        <taxon>Bacteria</taxon>
        <taxon>Pseudomonadati</taxon>
        <taxon>Bacteroidota</taxon>
        <taxon>Flavobacteriia</taxon>
        <taxon>Flavobacteriales</taxon>
        <taxon>Flavobacteriaceae</taxon>
        <taxon>Flavobacterium</taxon>
    </lineage>
</organism>
<dbReference type="Gene3D" id="2.130.10.130">
    <property type="entry name" value="Integrin alpha, N-terminal"/>
    <property type="match status" value="5"/>
</dbReference>
<dbReference type="STRING" id="150146.SAMN05443667_101135"/>
<dbReference type="InterPro" id="IPR011519">
    <property type="entry name" value="UnbV_ASPIC"/>
</dbReference>
<evidence type="ECO:0000313" key="4">
    <source>
        <dbReference type="Proteomes" id="UP000198951"/>
    </source>
</evidence>
<dbReference type="AlphaFoldDB" id="A0A1H3WLI2"/>
<dbReference type="PROSITE" id="PS51257">
    <property type="entry name" value="PROKAR_LIPOPROTEIN"/>
    <property type="match status" value="1"/>
</dbReference>